<feature type="non-terminal residue" evidence="1">
    <location>
        <position position="119"/>
    </location>
</feature>
<dbReference type="HOGENOM" id="CLU_2066971_0_0_1"/>
<proteinExistence type="predicted"/>
<comment type="caution">
    <text evidence="1">The sequence shown here is derived from an EMBL/GenBank/DDBJ whole genome shotgun (WGS) entry which is preliminary data.</text>
</comment>
<protein>
    <submittedName>
        <fullName evidence="1">Uncharacterized protein</fullName>
    </submittedName>
</protein>
<organism evidence="1 2">
    <name type="scientific">Hypocrea atroviridis (strain ATCC 20476 / IMI 206040)</name>
    <name type="common">Trichoderma atroviride</name>
    <dbReference type="NCBI Taxonomy" id="452589"/>
    <lineage>
        <taxon>Eukaryota</taxon>
        <taxon>Fungi</taxon>
        <taxon>Dikarya</taxon>
        <taxon>Ascomycota</taxon>
        <taxon>Pezizomycotina</taxon>
        <taxon>Sordariomycetes</taxon>
        <taxon>Hypocreomycetidae</taxon>
        <taxon>Hypocreales</taxon>
        <taxon>Hypocreaceae</taxon>
        <taxon>Trichoderma</taxon>
    </lineage>
</organism>
<evidence type="ECO:0000313" key="1">
    <source>
        <dbReference type="EMBL" id="EHK44104.1"/>
    </source>
</evidence>
<dbReference type="EMBL" id="ABDG02000025">
    <property type="protein sequence ID" value="EHK44104.1"/>
    <property type="molecule type" value="Genomic_DNA"/>
</dbReference>
<keyword evidence="2" id="KW-1185">Reference proteome</keyword>
<dbReference type="Proteomes" id="UP000005426">
    <property type="component" value="Unassembled WGS sequence"/>
</dbReference>
<gene>
    <name evidence="1" type="ORF">TRIATDRAFT_300426</name>
</gene>
<name>G9P058_HYPAI</name>
<evidence type="ECO:0000313" key="2">
    <source>
        <dbReference type="Proteomes" id="UP000005426"/>
    </source>
</evidence>
<sequence length="119" mass="13959">MKICQMLLQPIVSLCQSIRTIRKAKERGFQILRAMGMMKMMRAHFPLIFKVKMPHPSNQIRAPANLYKAPRLPRSFQDKMNSYGNIIEDSDEDMVVRFTGPRSGRFLPLWHHVHEKSYS</sequence>
<dbReference type="AlphaFoldDB" id="G9P058"/>
<reference evidence="1 2" key="1">
    <citation type="journal article" date="2011" name="Genome Biol.">
        <title>Comparative genome sequence analysis underscores mycoparasitism as the ancestral life style of Trichoderma.</title>
        <authorList>
            <person name="Kubicek C.P."/>
            <person name="Herrera-Estrella A."/>
            <person name="Seidl-Seiboth V."/>
            <person name="Martinez D.A."/>
            <person name="Druzhinina I.S."/>
            <person name="Thon M."/>
            <person name="Zeilinger S."/>
            <person name="Casas-Flores S."/>
            <person name="Horwitz B.A."/>
            <person name="Mukherjee P.K."/>
            <person name="Mukherjee M."/>
            <person name="Kredics L."/>
            <person name="Alcaraz L.D."/>
            <person name="Aerts A."/>
            <person name="Antal Z."/>
            <person name="Atanasova L."/>
            <person name="Cervantes-Badillo M.G."/>
            <person name="Challacombe J."/>
            <person name="Chertkov O."/>
            <person name="McCluskey K."/>
            <person name="Coulpier F."/>
            <person name="Deshpande N."/>
            <person name="von Doehren H."/>
            <person name="Ebbole D.J."/>
            <person name="Esquivel-Naranjo E.U."/>
            <person name="Fekete E."/>
            <person name="Flipphi M."/>
            <person name="Glaser F."/>
            <person name="Gomez-Rodriguez E.Y."/>
            <person name="Gruber S."/>
            <person name="Han C."/>
            <person name="Henrissat B."/>
            <person name="Hermosa R."/>
            <person name="Hernandez-Onate M."/>
            <person name="Karaffa L."/>
            <person name="Kosti I."/>
            <person name="Le Crom S."/>
            <person name="Lindquist E."/>
            <person name="Lucas S."/>
            <person name="Luebeck M."/>
            <person name="Luebeck P.S."/>
            <person name="Margeot A."/>
            <person name="Metz B."/>
            <person name="Misra M."/>
            <person name="Nevalainen H."/>
            <person name="Omann M."/>
            <person name="Packer N."/>
            <person name="Perrone G."/>
            <person name="Uresti-Rivera E.E."/>
            <person name="Salamov A."/>
            <person name="Schmoll M."/>
            <person name="Seiboth B."/>
            <person name="Shapiro H."/>
            <person name="Sukno S."/>
            <person name="Tamayo-Ramos J.A."/>
            <person name="Tisch D."/>
            <person name="Wiest A."/>
            <person name="Wilkinson H.H."/>
            <person name="Zhang M."/>
            <person name="Coutinho P.M."/>
            <person name="Kenerley C.M."/>
            <person name="Monte E."/>
            <person name="Baker S.E."/>
            <person name="Grigoriev I.V."/>
        </authorList>
    </citation>
    <scope>NUCLEOTIDE SEQUENCE [LARGE SCALE GENOMIC DNA]</scope>
    <source>
        <strain evidence="2">ATCC 20476 / IMI 206040</strain>
    </source>
</reference>
<accession>G9P058</accession>